<dbReference type="PROSITE" id="PS50164">
    <property type="entry name" value="GIY_YIG"/>
    <property type="match status" value="1"/>
</dbReference>
<feature type="domain" description="GIY-YIG" evidence="2">
    <location>
        <begin position="4"/>
        <end position="85"/>
    </location>
</feature>
<accession>A0A9J6RPL9</accession>
<dbReference type="AlphaFoldDB" id="A0A9J6RPL9"/>
<dbReference type="EMBL" id="JAPTGG010000010">
    <property type="protein sequence ID" value="MCZ0866055.1"/>
    <property type="molecule type" value="Genomic_DNA"/>
</dbReference>
<dbReference type="InterPro" id="IPR050190">
    <property type="entry name" value="UPF0213_domain"/>
</dbReference>
<sequence length="93" mass="10605">MAKSQWWVYMIKTQSGKLYTGISTDVARRFKEHRGELGANKGAKFFRSDAALKVVYQEACVDRSTASKREAEIKKMQRYQKLQLVDSSGLINA</sequence>
<dbReference type="PANTHER" id="PTHR34477:SF1">
    <property type="entry name" value="UPF0213 PROTEIN YHBQ"/>
    <property type="match status" value="1"/>
</dbReference>
<protein>
    <submittedName>
        <fullName evidence="3">GIY-YIG nuclease family protein</fullName>
    </submittedName>
</protein>
<dbReference type="PANTHER" id="PTHR34477">
    <property type="entry name" value="UPF0213 PROTEIN YHBQ"/>
    <property type="match status" value="1"/>
</dbReference>
<name>A0A9J6RPL9_9GAMM</name>
<dbReference type="Pfam" id="PF01541">
    <property type="entry name" value="GIY-YIG"/>
    <property type="match status" value="1"/>
</dbReference>
<comment type="caution">
    <text evidence="3">The sequence shown here is derived from an EMBL/GenBank/DDBJ whole genome shotgun (WGS) entry which is preliminary data.</text>
</comment>
<dbReference type="Gene3D" id="3.40.1440.10">
    <property type="entry name" value="GIY-YIG endonuclease"/>
    <property type="match status" value="1"/>
</dbReference>
<evidence type="ECO:0000313" key="4">
    <source>
        <dbReference type="Proteomes" id="UP001069090"/>
    </source>
</evidence>
<keyword evidence="4" id="KW-1185">Reference proteome</keyword>
<evidence type="ECO:0000313" key="3">
    <source>
        <dbReference type="EMBL" id="MCZ0866055.1"/>
    </source>
</evidence>
<dbReference type="InterPro" id="IPR000305">
    <property type="entry name" value="GIY-YIG_endonuc"/>
</dbReference>
<dbReference type="RefSeq" id="WP_258332210.1">
    <property type="nucleotide sequence ID" value="NZ_JAPTGG010000010.1"/>
</dbReference>
<evidence type="ECO:0000256" key="1">
    <source>
        <dbReference type="ARBA" id="ARBA00007435"/>
    </source>
</evidence>
<dbReference type="CDD" id="cd10456">
    <property type="entry name" value="GIY-YIG_UPF0213"/>
    <property type="match status" value="1"/>
</dbReference>
<evidence type="ECO:0000259" key="2">
    <source>
        <dbReference type="PROSITE" id="PS50164"/>
    </source>
</evidence>
<organism evidence="3 4">
    <name type="scientific">Dasania phycosphaerae</name>
    <dbReference type="NCBI Taxonomy" id="2950436"/>
    <lineage>
        <taxon>Bacteria</taxon>
        <taxon>Pseudomonadati</taxon>
        <taxon>Pseudomonadota</taxon>
        <taxon>Gammaproteobacteria</taxon>
        <taxon>Cellvibrionales</taxon>
        <taxon>Spongiibacteraceae</taxon>
        <taxon>Dasania</taxon>
    </lineage>
</organism>
<comment type="similarity">
    <text evidence="1">Belongs to the UPF0213 family.</text>
</comment>
<dbReference type="Proteomes" id="UP001069090">
    <property type="component" value="Unassembled WGS sequence"/>
</dbReference>
<gene>
    <name evidence="3" type="ORF">O0V09_12655</name>
</gene>
<reference evidence="3 4" key="1">
    <citation type="submission" date="2022-12" db="EMBL/GenBank/DDBJ databases">
        <title>Dasania phycosphaerae sp. nov., isolated from particulate material of the south coast of Korea.</title>
        <authorList>
            <person name="Jiang Y."/>
        </authorList>
    </citation>
    <scope>NUCLEOTIDE SEQUENCE [LARGE SCALE GENOMIC DNA]</scope>
    <source>
        <strain evidence="3 4">GY-19</strain>
    </source>
</reference>
<dbReference type="InterPro" id="IPR035901">
    <property type="entry name" value="GIY-YIG_endonuc_sf"/>
</dbReference>
<proteinExistence type="inferred from homology"/>
<dbReference type="SUPFAM" id="SSF82771">
    <property type="entry name" value="GIY-YIG endonuclease"/>
    <property type="match status" value="1"/>
</dbReference>